<dbReference type="GO" id="GO:0005737">
    <property type="term" value="C:cytoplasm"/>
    <property type="evidence" value="ECO:0007669"/>
    <property type="project" value="TreeGrafter"/>
</dbReference>
<keyword evidence="3 7" id="KW-0479">Metal-binding</keyword>
<keyword evidence="10" id="KW-1185">Reference proteome</keyword>
<dbReference type="PROSITE" id="PS00059">
    <property type="entry name" value="ADH_ZINC"/>
    <property type="match status" value="1"/>
</dbReference>
<comment type="cofactor">
    <cofactor evidence="1 7">
        <name>Zn(2+)</name>
        <dbReference type="ChEBI" id="CHEBI:29105"/>
    </cofactor>
</comment>
<evidence type="ECO:0000256" key="7">
    <source>
        <dbReference type="RuleBase" id="RU361277"/>
    </source>
</evidence>
<dbReference type="SUPFAM" id="SSF51735">
    <property type="entry name" value="NAD(P)-binding Rossmann-fold domains"/>
    <property type="match status" value="1"/>
</dbReference>
<evidence type="ECO:0000313" key="10">
    <source>
        <dbReference type="Proteomes" id="UP000009882"/>
    </source>
</evidence>
<evidence type="ECO:0000313" key="9">
    <source>
        <dbReference type="EMBL" id="EKV11046.1"/>
    </source>
</evidence>
<evidence type="ECO:0000256" key="2">
    <source>
        <dbReference type="ARBA" id="ARBA00008072"/>
    </source>
</evidence>
<dbReference type="eggNOG" id="KOG0023">
    <property type="taxonomic scope" value="Eukaryota"/>
</dbReference>
<dbReference type="AlphaFoldDB" id="K9GCP7"/>
<dbReference type="InterPro" id="IPR013149">
    <property type="entry name" value="ADH-like_C"/>
</dbReference>
<dbReference type="GO" id="GO:0004022">
    <property type="term" value="F:alcohol dehydrogenase (NAD+) activity"/>
    <property type="evidence" value="ECO:0007669"/>
    <property type="project" value="TreeGrafter"/>
</dbReference>
<dbReference type="FunFam" id="3.40.50.720:FF:000039">
    <property type="entry name" value="Alcohol dehydrogenase AdhP"/>
    <property type="match status" value="1"/>
</dbReference>
<comment type="caution">
    <text evidence="9">The sequence shown here is derived from an EMBL/GenBank/DDBJ whole genome shotgun (WGS) entry which is preliminary data.</text>
</comment>
<evidence type="ECO:0000256" key="5">
    <source>
        <dbReference type="ARBA" id="ARBA00023002"/>
    </source>
</evidence>
<dbReference type="SMART" id="SM00829">
    <property type="entry name" value="PKS_ER"/>
    <property type="match status" value="1"/>
</dbReference>
<dbReference type="InterPro" id="IPR036291">
    <property type="entry name" value="NAD(P)-bd_dom_sf"/>
</dbReference>
<evidence type="ECO:0000259" key="8">
    <source>
        <dbReference type="SMART" id="SM00829"/>
    </source>
</evidence>
<dbReference type="InParanoid" id="K9GCP7"/>
<dbReference type="OrthoDB" id="1879366at2759"/>
<dbReference type="STRING" id="1170229.K9GCP7"/>
<comment type="similarity">
    <text evidence="2 7">Belongs to the zinc-containing alcohol dehydrogenase family.</text>
</comment>
<dbReference type="PANTHER" id="PTHR42940">
    <property type="entry name" value="ALCOHOL DEHYDROGENASE 1-RELATED"/>
    <property type="match status" value="1"/>
</dbReference>
<evidence type="ECO:0000256" key="1">
    <source>
        <dbReference type="ARBA" id="ARBA00001947"/>
    </source>
</evidence>
<name>K9GCP7_PEND2</name>
<dbReference type="InterPro" id="IPR020843">
    <property type="entry name" value="ER"/>
</dbReference>
<keyword evidence="6" id="KW-0520">NAD</keyword>
<evidence type="ECO:0000256" key="4">
    <source>
        <dbReference type="ARBA" id="ARBA00022833"/>
    </source>
</evidence>
<organism evidence="9 10">
    <name type="scientific">Penicillium digitatum (strain PHI26 / CECT 20796)</name>
    <name type="common">Green mold</name>
    <dbReference type="NCBI Taxonomy" id="1170229"/>
    <lineage>
        <taxon>Eukaryota</taxon>
        <taxon>Fungi</taxon>
        <taxon>Dikarya</taxon>
        <taxon>Ascomycota</taxon>
        <taxon>Pezizomycotina</taxon>
        <taxon>Eurotiomycetes</taxon>
        <taxon>Eurotiomycetidae</taxon>
        <taxon>Eurotiales</taxon>
        <taxon>Aspergillaceae</taxon>
        <taxon>Penicillium</taxon>
    </lineage>
</organism>
<dbReference type="OMA" id="QKISGYY"/>
<evidence type="ECO:0000256" key="6">
    <source>
        <dbReference type="ARBA" id="ARBA00023027"/>
    </source>
</evidence>
<dbReference type="SUPFAM" id="SSF50129">
    <property type="entry name" value="GroES-like"/>
    <property type="match status" value="1"/>
</dbReference>
<keyword evidence="4 7" id="KW-0862">Zinc</keyword>
<dbReference type="InterPro" id="IPR013154">
    <property type="entry name" value="ADH-like_N"/>
</dbReference>
<keyword evidence="5" id="KW-0560">Oxidoreductase</keyword>
<dbReference type="Proteomes" id="UP000009882">
    <property type="component" value="Unassembled WGS sequence"/>
</dbReference>
<feature type="domain" description="Enoyl reductase (ER)" evidence="8">
    <location>
        <begin position="24"/>
        <end position="364"/>
    </location>
</feature>
<dbReference type="HOGENOM" id="CLU_026673_20_1_1"/>
<dbReference type="Gene3D" id="3.90.180.10">
    <property type="entry name" value="Medium-chain alcohol dehydrogenases, catalytic domain"/>
    <property type="match status" value="1"/>
</dbReference>
<dbReference type="GO" id="GO:0008270">
    <property type="term" value="F:zinc ion binding"/>
    <property type="evidence" value="ECO:0007669"/>
    <property type="project" value="InterPro"/>
</dbReference>
<protein>
    <submittedName>
        <fullName evidence="9">Alcohol dehydrogenase II</fullName>
    </submittedName>
</protein>
<dbReference type="Gene3D" id="3.40.50.720">
    <property type="entry name" value="NAD(P)-binding Rossmann-like Domain"/>
    <property type="match status" value="1"/>
</dbReference>
<gene>
    <name evidence="9" type="ORF">PDIG_52990</name>
</gene>
<dbReference type="PANTHER" id="PTHR42940:SF5">
    <property type="entry name" value="ALCOHOL DEHYDROGENASE 2"/>
    <property type="match status" value="1"/>
</dbReference>
<dbReference type="CDD" id="cd08297">
    <property type="entry name" value="CAD3"/>
    <property type="match status" value="1"/>
</dbReference>
<dbReference type="EMBL" id="AKCT01000214">
    <property type="protein sequence ID" value="EKV11046.1"/>
    <property type="molecule type" value="Genomic_DNA"/>
</dbReference>
<dbReference type="InterPro" id="IPR002328">
    <property type="entry name" value="ADH_Zn_CS"/>
</dbReference>
<dbReference type="Pfam" id="PF00107">
    <property type="entry name" value="ADH_zinc_N"/>
    <property type="match status" value="1"/>
</dbReference>
<dbReference type="InterPro" id="IPR011032">
    <property type="entry name" value="GroES-like_sf"/>
</dbReference>
<accession>K9GCP7</accession>
<reference evidence="10" key="1">
    <citation type="journal article" date="2012" name="BMC Genomics">
        <title>Genome sequence of the necrotrophic fungus Penicillium digitatum, the main postharvest pathogen of citrus.</title>
        <authorList>
            <person name="Marcet-Houben M."/>
            <person name="Ballester A.-R."/>
            <person name="de la Fuente B."/>
            <person name="Harries E."/>
            <person name="Marcos J.F."/>
            <person name="Gonzalez-Candelas L."/>
            <person name="Gabaldon T."/>
        </authorList>
    </citation>
    <scope>NUCLEOTIDE SEQUENCE [LARGE SCALE GENOMIC DNA]</scope>
    <source>
        <strain evidence="10">PHI26 / CECT 20796</strain>
    </source>
</reference>
<evidence type="ECO:0000256" key="3">
    <source>
        <dbReference type="ARBA" id="ARBA00022723"/>
    </source>
</evidence>
<dbReference type="Pfam" id="PF08240">
    <property type="entry name" value="ADH_N"/>
    <property type="match status" value="1"/>
</dbReference>
<proteinExistence type="inferred from homology"/>
<sequence length="367" mass="38582">MIETMSDTIIIPKQHRAIIYDQPGTVSTKVVMVDTPEPGVGEVLIRLTHSGVCHSDYGIMTNSWSYLPDTETGQVGGHEGVGKVAKLGPGCEKSGLNVGDRVGVKWLASTCGSCVMCYSGMETTCPKSTISGFRTPGTFQEFVLGPANYVTPIPDGLESANAAPMLCAGLTIYSALKRSEAKPGDFVIVSGAGGGLGHVAVQLGSRGLGFRIIAIDRVSKKDLVMKSGAEHFVDMDEFSDNESLVNHVLELSGGLGAHAAIVCPADNKAYETELLMLRPNGALVCVGVPEGQMQAIASANPAVIIFKQLKIKGSAVGTREEAIKTLDFAARGIIDPHVTVANMEDLTGVFHKMHGGGLKGRVVIDMS</sequence>